<gene>
    <name evidence="3" type="ORF">Pan54_04360</name>
</gene>
<feature type="domain" description="Tyr recombinase" evidence="2">
    <location>
        <begin position="1"/>
        <end position="187"/>
    </location>
</feature>
<evidence type="ECO:0000313" key="4">
    <source>
        <dbReference type="Proteomes" id="UP000316095"/>
    </source>
</evidence>
<dbReference type="Pfam" id="PF00589">
    <property type="entry name" value="Phage_integrase"/>
    <property type="match status" value="1"/>
</dbReference>
<evidence type="ECO:0000313" key="3">
    <source>
        <dbReference type="EMBL" id="TWT59726.1"/>
    </source>
</evidence>
<proteinExistence type="predicted"/>
<dbReference type="PROSITE" id="PS51898">
    <property type="entry name" value="TYR_RECOMBINASE"/>
    <property type="match status" value="1"/>
</dbReference>
<dbReference type="InterPro" id="IPR050090">
    <property type="entry name" value="Tyrosine_recombinase_XerCD"/>
</dbReference>
<comment type="caution">
    <text evidence="3">The sequence shown here is derived from an EMBL/GenBank/DDBJ whole genome shotgun (WGS) entry which is preliminary data.</text>
</comment>
<dbReference type="GO" id="GO:0003677">
    <property type="term" value="F:DNA binding"/>
    <property type="evidence" value="ECO:0007669"/>
    <property type="project" value="InterPro"/>
</dbReference>
<accession>A0A5C5X9Q0</accession>
<dbReference type="InterPro" id="IPR002104">
    <property type="entry name" value="Integrase_catalytic"/>
</dbReference>
<dbReference type="GO" id="GO:0015074">
    <property type="term" value="P:DNA integration"/>
    <property type="evidence" value="ECO:0007669"/>
    <property type="project" value="InterPro"/>
</dbReference>
<dbReference type="EMBL" id="SJPG01000001">
    <property type="protein sequence ID" value="TWT59726.1"/>
    <property type="molecule type" value="Genomic_DNA"/>
</dbReference>
<name>A0A5C5X9Q0_9PLAN</name>
<dbReference type="PANTHER" id="PTHR30349">
    <property type="entry name" value="PHAGE INTEGRASE-RELATED"/>
    <property type="match status" value="1"/>
</dbReference>
<evidence type="ECO:0000259" key="2">
    <source>
        <dbReference type="PROSITE" id="PS51898"/>
    </source>
</evidence>
<dbReference type="Proteomes" id="UP000316095">
    <property type="component" value="Unassembled WGS sequence"/>
</dbReference>
<protein>
    <submittedName>
        <fullName evidence="3">Site-specific tyrosine recombinase XerS</fullName>
    </submittedName>
</protein>
<reference evidence="3 4" key="1">
    <citation type="submission" date="2019-02" db="EMBL/GenBank/DDBJ databases">
        <title>Deep-cultivation of Planctomycetes and their phenomic and genomic characterization uncovers novel biology.</title>
        <authorList>
            <person name="Wiegand S."/>
            <person name="Jogler M."/>
            <person name="Boedeker C."/>
            <person name="Pinto D."/>
            <person name="Vollmers J."/>
            <person name="Rivas-Marin E."/>
            <person name="Kohn T."/>
            <person name="Peeters S.H."/>
            <person name="Heuer A."/>
            <person name="Rast P."/>
            <person name="Oberbeckmann S."/>
            <person name="Bunk B."/>
            <person name="Jeske O."/>
            <person name="Meyerdierks A."/>
            <person name="Storesund J.E."/>
            <person name="Kallscheuer N."/>
            <person name="Luecker S."/>
            <person name="Lage O.M."/>
            <person name="Pohl T."/>
            <person name="Merkel B.J."/>
            <person name="Hornburger P."/>
            <person name="Mueller R.-W."/>
            <person name="Bruemmer F."/>
            <person name="Labrenz M."/>
            <person name="Spormann A.M."/>
            <person name="Op Den Camp H."/>
            <person name="Overmann J."/>
            <person name="Amann R."/>
            <person name="Jetten M.S.M."/>
            <person name="Mascher T."/>
            <person name="Medema M.H."/>
            <person name="Devos D.P."/>
            <person name="Kaster A.-K."/>
            <person name="Ovreas L."/>
            <person name="Rohde M."/>
            <person name="Galperin M.Y."/>
            <person name="Jogler C."/>
        </authorList>
    </citation>
    <scope>NUCLEOTIDE SEQUENCE [LARGE SCALE GENOMIC DNA]</scope>
    <source>
        <strain evidence="3 4">Pan54</strain>
    </source>
</reference>
<dbReference type="InterPro" id="IPR011010">
    <property type="entry name" value="DNA_brk_join_enz"/>
</dbReference>
<evidence type="ECO:0000256" key="1">
    <source>
        <dbReference type="ARBA" id="ARBA00023172"/>
    </source>
</evidence>
<keyword evidence="1" id="KW-0233">DNA recombination</keyword>
<keyword evidence="4" id="KW-1185">Reference proteome</keyword>
<sequence>MSHCQKTPSLEWMKNVIVGLATTGMRIGEFVSLRWSDLDLENNVIQLTDERSSKRRKQAGSVRTIKGKRGRTIPLHETFKTILKQIPMHHDGLVFHGPLGGKIKPDVIRRNLIKQILEPLSSSFPIPVGEIGFEHGRLHSFRHYFVSEAFRQNVTEAQIMEWVGHKDSEMVKLYRHLRADDGHRHMQRLNFGTAPEQPSPIMDETIPEITLA</sequence>
<dbReference type="GO" id="GO:0006310">
    <property type="term" value="P:DNA recombination"/>
    <property type="evidence" value="ECO:0007669"/>
    <property type="project" value="UniProtKB-KW"/>
</dbReference>
<dbReference type="PANTHER" id="PTHR30349:SF64">
    <property type="entry name" value="PROPHAGE INTEGRASE INTD-RELATED"/>
    <property type="match status" value="1"/>
</dbReference>
<organism evidence="3 4">
    <name type="scientific">Rubinisphaera italica</name>
    <dbReference type="NCBI Taxonomy" id="2527969"/>
    <lineage>
        <taxon>Bacteria</taxon>
        <taxon>Pseudomonadati</taxon>
        <taxon>Planctomycetota</taxon>
        <taxon>Planctomycetia</taxon>
        <taxon>Planctomycetales</taxon>
        <taxon>Planctomycetaceae</taxon>
        <taxon>Rubinisphaera</taxon>
    </lineage>
</organism>
<dbReference type="SUPFAM" id="SSF56349">
    <property type="entry name" value="DNA breaking-rejoining enzymes"/>
    <property type="match status" value="1"/>
</dbReference>
<dbReference type="InterPro" id="IPR013762">
    <property type="entry name" value="Integrase-like_cat_sf"/>
</dbReference>
<dbReference type="Gene3D" id="1.10.443.10">
    <property type="entry name" value="Intergrase catalytic core"/>
    <property type="match status" value="1"/>
</dbReference>
<dbReference type="AlphaFoldDB" id="A0A5C5X9Q0"/>